<dbReference type="PANTHER" id="PTHR34796:SF1">
    <property type="entry name" value="EXPRESSED PROTEIN"/>
    <property type="match status" value="1"/>
</dbReference>
<comment type="caution">
    <text evidence="1">The sequence shown here is derived from an EMBL/GenBank/DDBJ whole genome shotgun (WGS) entry which is preliminary data.</text>
</comment>
<dbReference type="Gene3D" id="1.10.3450.10">
    <property type="entry name" value="TTHA0068-like"/>
    <property type="match status" value="1"/>
</dbReference>
<dbReference type="Pfam" id="PF03745">
    <property type="entry name" value="DUF309"/>
    <property type="match status" value="1"/>
</dbReference>
<dbReference type="SUPFAM" id="SSF140663">
    <property type="entry name" value="TTHA0068-like"/>
    <property type="match status" value="1"/>
</dbReference>
<name>A0ABU5VPV2_9BACT</name>
<reference evidence="1 2" key="1">
    <citation type="submission" date="2023-11" db="EMBL/GenBank/DDBJ databases">
        <title>A Novel Polar Bacteriovorax (B. antarcticus) Isolated from the Biocrust in Antarctica.</title>
        <authorList>
            <person name="Mun W."/>
            <person name="Choi S.Y."/>
            <person name="Mitchell R.J."/>
        </authorList>
    </citation>
    <scope>NUCLEOTIDE SEQUENCE [LARGE SCALE GENOMIC DNA]</scope>
    <source>
        <strain evidence="1 2">PP10</strain>
    </source>
</reference>
<proteinExistence type="predicted"/>
<accession>A0ABU5VPV2</accession>
<dbReference type="InterPro" id="IPR005500">
    <property type="entry name" value="DUF309"/>
</dbReference>
<organism evidence="1 2">
    <name type="scientific">Bacteriovorax antarcticus</name>
    <dbReference type="NCBI Taxonomy" id="3088717"/>
    <lineage>
        <taxon>Bacteria</taxon>
        <taxon>Pseudomonadati</taxon>
        <taxon>Bdellovibrionota</taxon>
        <taxon>Bacteriovoracia</taxon>
        <taxon>Bacteriovoracales</taxon>
        <taxon>Bacteriovoracaceae</taxon>
        <taxon>Bacteriovorax</taxon>
    </lineage>
</organism>
<dbReference type="InterPro" id="IPR023203">
    <property type="entry name" value="TTHA0068_sf"/>
</dbReference>
<sequence length="137" mass="16224">MSQFDQSHLEVIEQGILLFNVQKYWECHEDLEHHWLEEPGPLRNVYWAVIQVAAAMIHFRESNLVGARGLIYKAKQKFDRCEQFNVESDLLRSELSWTELKALVRAVPAEPVLSDFEKLYAFRFKDPSLWTWKLKNS</sequence>
<dbReference type="Proteomes" id="UP001302274">
    <property type="component" value="Unassembled WGS sequence"/>
</dbReference>
<keyword evidence="2" id="KW-1185">Reference proteome</keyword>
<dbReference type="RefSeq" id="WP_323574565.1">
    <property type="nucleotide sequence ID" value="NZ_JAYGJQ010000001.1"/>
</dbReference>
<evidence type="ECO:0000313" key="1">
    <source>
        <dbReference type="EMBL" id="MEA9355076.1"/>
    </source>
</evidence>
<evidence type="ECO:0000313" key="2">
    <source>
        <dbReference type="Proteomes" id="UP001302274"/>
    </source>
</evidence>
<protein>
    <submittedName>
        <fullName evidence="1">DUF309 domain-containing protein</fullName>
    </submittedName>
</protein>
<dbReference type="EMBL" id="JAYGJQ010000001">
    <property type="protein sequence ID" value="MEA9355076.1"/>
    <property type="molecule type" value="Genomic_DNA"/>
</dbReference>
<gene>
    <name evidence="1" type="ORF">SHI21_02635</name>
</gene>
<dbReference type="PANTHER" id="PTHR34796">
    <property type="entry name" value="EXPRESSED PROTEIN"/>
    <property type="match status" value="1"/>
</dbReference>